<dbReference type="GO" id="GO:0005576">
    <property type="term" value="C:extracellular region"/>
    <property type="evidence" value="ECO:0007669"/>
    <property type="project" value="TreeGrafter"/>
</dbReference>
<comment type="caution">
    <text evidence="7">The sequence shown here is derived from an EMBL/GenBank/DDBJ whole genome shotgun (WGS) entry which is preliminary data.</text>
</comment>
<dbReference type="SUPFAM" id="SSF63829">
    <property type="entry name" value="Calcium-dependent phosphotriesterase"/>
    <property type="match status" value="1"/>
</dbReference>
<dbReference type="InterPro" id="IPR001258">
    <property type="entry name" value="NHL_repeat"/>
</dbReference>
<name>A0A820JPW7_9BILA</name>
<dbReference type="Gene3D" id="2.40.10.500">
    <property type="match status" value="1"/>
</dbReference>
<dbReference type="Proteomes" id="UP000663825">
    <property type="component" value="Unassembled WGS sequence"/>
</dbReference>
<dbReference type="PANTHER" id="PTHR10680:SF28">
    <property type="entry name" value="SMP-30_GLUCONOLACTONASE_LRE-LIKE REGION DOMAIN-CONTAINING PROTEIN"/>
    <property type="match status" value="1"/>
</dbReference>
<keyword evidence="2" id="KW-0677">Repeat</keyword>
<dbReference type="OrthoDB" id="9981692at2759"/>
<reference evidence="7" key="1">
    <citation type="submission" date="2021-02" db="EMBL/GenBank/DDBJ databases">
        <authorList>
            <person name="Nowell W R."/>
        </authorList>
    </citation>
    <scope>NUCLEOTIDE SEQUENCE</scope>
</reference>
<dbReference type="Proteomes" id="UP000663851">
    <property type="component" value="Unassembled WGS sequence"/>
</dbReference>
<dbReference type="EMBL" id="CAJNYD010003294">
    <property type="protein sequence ID" value="CAF3495284.1"/>
    <property type="molecule type" value="Genomic_DNA"/>
</dbReference>
<evidence type="ECO:0000313" key="6">
    <source>
        <dbReference type="EMBL" id="CAF3495284.1"/>
    </source>
</evidence>
<evidence type="ECO:0000256" key="1">
    <source>
        <dbReference type="ARBA" id="ARBA00022729"/>
    </source>
</evidence>
<dbReference type="CDD" id="cd05819">
    <property type="entry name" value="NHL"/>
    <property type="match status" value="1"/>
</dbReference>
<sequence length="481" mass="55608">MTMANSTTQCFIYEKEKIIDECTESSKEYRQKLIEQMDEIENDQNLFLKEFIQHKQNLHEHALIKQIDQWENDSVIRIKQTAEKCRQNFIKSIKKSFKQIDYKLFHLTEQLKHIRNKTKFNENYLNELKQKLIQLTEELHEARNIFIEENATLFINKINLIDRSNMKWKEFGTDIAEGNELRPLKSPSSIFIDNDDDKTIYIVDSENDRIIKWKLNEHYDETLAGGNGKGKQMNQLIYPKDVIIDRENDSFIISDYGNKRIMKWSRQNSGNGQIIISNINCYGLAIDKYGFIYVSDCEKHEIRKWKIGDQNGKLVAGGNGKGENLNQLNHPSFIFVDNDCSLYISDCANHRVVKWLKYAKQGIIVAGGNREGNSFKQLSGPQGIIVAGGNREGNSFKQLSGPQGIIVDQFNQIYMADRGNNRVMCWLEGAKKGSIVVGGNGYGNESNQLFYPMGLSFDQQRNLYVADSINNRIQKFEIDFN</sequence>
<protein>
    <submittedName>
        <fullName evidence="7">Uncharacterized protein</fullName>
    </submittedName>
</protein>
<evidence type="ECO:0000313" key="7">
    <source>
        <dbReference type="EMBL" id="CAF4329750.1"/>
    </source>
</evidence>
<dbReference type="Proteomes" id="UP000663833">
    <property type="component" value="Unassembled WGS sequence"/>
</dbReference>
<keyword evidence="3" id="KW-0325">Glycoprotein</keyword>
<proteinExistence type="predicted"/>
<evidence type="ECO:0000256" key="2">
    <source>
        <dbReference type="ARBA" id="ARBA00022737"/>
    </source>
</evidence>
<gene>
    <name evidence="7" type="ORF">HFQ381_LOCUS15374</name>
    <name evidence="6" type="ORF">LUA448_LOCUS24937</name>
    <name evidence="5" type="ORF">TIS948_LOCUS22962</name>
</gene>
<feature type="repeat" description="NHL" evidence="4">
    <location>
        <begin position="448"/>
        <end position="479"/>
    </location>
</feature>
<dbReference type="EMBL" id="CAJNXB010003921">
    <property type="protein sequence ID" value="CAF3347485.1"/>
    <property type="molecule type" value="Genomic_DNA"/>
</dbReference>
<dbReference type="AlphaFoldDB" id="A0A820JPW7"/>
<dbReference type="EMBL" id="CAJOBO010001042">
    <property type="protein sequence ID" value="CAF4329750.1"/>
    <property type="molecule type" value="Genomic_DNA"/>
</dbReference>
<dbReference type="PROSITE" id="PS51125">
    <property type="entry name" value="NHL"/>
    <property type="match status" value="1"/>
</dbReference>
<accession>A0A820JPW7</accession>
<dbReference type="PANTHER" id="PTHR10680">
    <property type="entry name" value="PEPTIDYL-GLYCINE ALPHA-AMIDATING MONOOXYGENASE"/>
    <property type="match status" value="1"/>
</dbReference>
<evidence type="ECO:0000256" key="3">
    <source>
        <dbReference type="ARBA" id="ARBA00023180"/>
    </source>
</evidence>
<organism evidence="7 8">
    <name type="scientific">Rotaria socialis</name>
    <dbReference type="NCBI Taxonomy" id="392032"/>
    <lineage>
        <taxon>Eukaryota</taxon>
        <taxon>Metazoa</taxon>
        <taxon>Spiralia</taxon>
        <taxon>Gnathifera</taxon>
        <taxon>Rotifera</taxon>
        <taxon>Eurotatoria</taxon>
        <taxon>Bdelloidea</taxon>
        <taxon>Philodinida</taxon>
        <taxon>Philodinidae</taxon>
        <taxon>Rotaria</taxon>
    </lineage>
</organism>
<keyword evidence="1" id="KW-0732">Signal</keyword>
<evidence type="ECO:0000313" key="5">
    <source>
        <dbReference type="EMBL" id="CAF3347485.1"/>
    </source>
</evidence>
<evidence type="ECO:0000313" key="8">
    <source>
        <dbReference type="Proteomes" id="UP000663851"/>
    </source>
</evidence>
<dbReference type="InterPro" id="IPR011042">
    <property type="entry name" value="6-blade_b-propeller_TolB-like"/>
</dbReference>
<evidence type="ECO:0000256" key="4">
    <source>
        <dbReference type="PROSITE-ProRule" id="PRU00504"/>
    </source>
</evidence>
<dbReference type="Gene3D" id="2.120.10.30">
    <property type="entry name" value="TolB, C-terminal domain"/>
    <property type="match status" value="2"/>
</dbReference>